<proteinExistence type="predicted"/>
<keyword evidence="1" id="KW-0472">Membrane</keyword>
<protein>
    <submittedName>
        <fullName evidence="2">Uncharacterized protein</fullName>
    </submittedName>
</protein>
<evidence type="ECO:0000313" key="2">
    <source>
        <dbReference type="EMBL" id="MBC9713411.1"/>
    </source>
</evidence>
<reference evidence="2 3" key="1">
    <citation type="submission" date="2020-08" db="EMBL/GenBank/DDBJ databases">
        <title>Genemic of Streptomyces polyaspartic.</title>
        <authorList>
            <person name="Liu W."/>
        </authorList>
    </citation>
    <scope>NUCLEOTIDE SEQUENCE [LARGE SCALE GENOMIC DNA]</scope>
    <source>
        <strain evidence="2 3">TRM66268-LWL</strain>
    </source>
</reference>
<accession>A0ABR7SG07</accession>
<comment type="caution">
    <text evidence="2">The sequence shown here is derived from an EMBL/GenBank/DDBJ whole genome shotgun (WGS) entry which is preliminary data.</text>
</comment>
<keyword evidence="1" id="KW-1133">Transmembrane helix</keyword>
<keyword evidence="1" id="KW-0812">Transmembrane</keyword>
<dbReference type="RefSeq" id="WP_187813901.1">
    <property type="nucleotide sequence ID" value="NZ_JACTVJ010000006.1"/>
</dbReference>
<evidence type="ECO:0000313" key="3">
    <source>
        <dbReference type="Proteomes" id="UP000642284"/>
    </source>
</evidence>
<name>A0ABR7SG07_9ACTN</name>
<keyword evidence="3" id="KW-1185">Reference proteome</keyword>
<organism evidence="2 3">
    <name type="scientific">Streptomyces polyasparticus</name>
    <dbReference type="NCBI Taxonomy" id="2767826"/>
    <lineage>
        <taxon>Bacteria</taxon>
        <taxon>Bacillati</taxon>
        <taxon>Actinomycetota</taxon>
        <taxon>Actinomycetes</taxon>
        <taxon>Kitasatosporales</taxon>
        <taxon>Streptomycetaceae</taxon>
        <taxon>Streptomyces</taxon>
    </lineage>
</organism>
<dbReference type="EMBL" id="JACTVJ010000006">
    <property type="protein sequence ID" value="MBC9713411.1"/>
    <property type="molecule type" value="Genomic_DNA"/>
</dbReference>
<sequence length="55" mass="5922">MKPLLWPLLVVALVVNVSSNFLWESVPQVAVSAPSGVVFLGSALGLYLLRDKQQA</sequence>
<evidence type="ECO:0000256" key="1">
    <source>
        <dbReference type="SAM" id="Phobius"/>
    </source>
</evidence>
<dbReference type="Proteomes" id="UP000642284">
    <property type="component" value="Unassembled WGS sequence"/>
</dbReference>
<feature type="transmembrane region" description="Helical" evidence="1">
    <location>
        <begin position="29"/>
        <end position="49"/>
    </location>
</feature>
<gene>
    <name evidence="2" type="ORF">H9Y04_12605</name>
</gene>